<keyword evidence="2" id="KW-1185">Reference proteome</keyword>
<evidence type="ECO:0000313" key="2">
    <source>
        <dbReference type="Proteomes" id="UP000613840"/>
    </source>
</evidence>
<sequence>MIDEVVPPLVPGSLVSPSVVEISTNDHELPATVVAVPAAGTDRTAAGLSPVPVWLPDSMLDELQWVAEQEGRDVADIVVNALDEFLADHWSRNADLDLDL</sequence>
<gene>
    <name evidence="1" type="ORF">GCM10011575_01310</name>
</gene>
<dbReference type="EMBL" id="BMMZ01000001">
    <property type="protein sequence ID" value="GGL47244.1"/>
    <property type="molecule type" value="Genomic_DNA"/>
</dbReference>
<reference evidence="1" key="1">
    <citation type="journal article" date="2014" name="Int. J. Syst. Evol. Microbiol.">
        <title>Complete genome sequence of Corynebacterium casei LMG S-19264T (=DSM 44701T), isolated from a smear-ripened cheese.</title>
        <authorList>
            <consortium name="US DOE Joint Genome Institute (JGI-PGF)"/>
            <person name="Walter F."/>
            <person name="Albersmeier A."/>
            <person name="Kalinowski J."/>
            <person name="Ruckert C."/>
        </authorList>
    </citation>
    <scope>NUCLEOTIDE SEQUENCE</scope>
    <source>
        <strain evidence="1">CGMCC 4.7306</strain>
    </source>
</reference>
<proteinExistence type="predicted"/>
<dbReference type="InterPro" id="IPR010985">
    <property type="entry name" value="Ribbon_hlx_hlx"/>
</dbReference>
<reference evidence="1" key="2">
    <citation type="submission" date="2020-09" db="EMBL/GenBank/DDBJ databases">
        <authorList>
            <person name="Sun Q."/>
            <person name="Zhou Y."/>
        </authorList>
    </citation>
    <scope>NUCLEOTIDE SEQUENCE</scope>
    <source>
        <strain evidence="1">CGMCC 4.7306</strain>
    </source>
</reference>
<accession>A0A917VZ14</accession>
<evidence type="ECO:0000313" key="1">
    <source>
        <dbReference type="EMBL" id="GGL47244.1"/>
    </source>
</evidence>
<dbReference type="AlphaFoldDB" id="A0A917VZ14"/>
<protein>
    <recommendedName>
        <fullName evidence="3">Ribbon-helix-helix protein, copG family</fullName>
    </recommendedName>
</protein>
<dbReference type="GO" id="GO:0006355">
    <property type="term" value="P:regulation of DNA-templated transcription"/>
    <property type="evidence" value="ECO:0007669"/>
    <property type="project" value="InterPro"/>
</dbReference>
<dbReference type="Proteomes" id="UP000613840">
    <property type="component" value="Unassembled WGS sequence"/>
</dbReference>
<dbReference type="SUPFAM" id="SSF47598">
    <property type="entry name" value="Ribbon-helix-helix"/>
    <property type="match status" value="1"/>
</dbReference>
<name>A0A917VZ14_9ACTN</name>
<comment type="caution">
    <text evidence="1">The sequence shown here is derived from an EMBL/GenBank/DDBJ whole genome shotgun (WGS) entry which is preliminary data.</text>
</comment>
<dbReference type="RefSeq" id="WP_188893249.1">
    <property type="nucleotide sequence ID" value="NZ_BMMZ01000001.1"/>
</dbReference>
<organism evidence="1 2">
    <name type="scientific">Microlunatus endophyticus</name>
    <dbReference type="NCBI Taxonomy" id="1716077"/>
    <lineage>
        <taxon>Bacteria</taxon>
        <taxon>Bacillati</taxon>
        <taxon>Actinomycetota</taxon>
        <taxon>Actinomycetes</taxon>
        <taxon>Propionibacteriales</taxon>
        <taxon>Propionibacteriaceae</taxon>
        <taxon>Microlunatus</taxon>
    </lineage>
</organism>
<evidence type="ECO:0008006" key="3">
    <source>
        <dbReference type="Google" id="ProtNLM"/>
    </source>
</evidence>